<dbReference type="InterPro" id="IPR036388">
    <property type="entry name" value="WH-like_DNA-bd_sf"/>
</dbReference>
<evidence type="ECO:0000313" key="6">
    <source>
        <dbReference type="Ensembl" id="ENSOSIP00000015241.1"/>
    </source>
</evidence>
<dbReference type="GO" id="GO:0005829">
    <property type="term" value="C:cytosol"/>
    <property type="evidence" value="ECO:0007669"/>
    <property type="project" value="TreeGrafter"/>
</dbReference>
<dbReference type="InterPro" id="IPR058699">
    <property type="entry name" value="RRM_LARP4/4B"/>
</dbReference>
<dbReference type="SUPFAM" id="SSF46785">
    <property type="entry name" value="Winged helix' DNA-binding domain"/>
    <property type="match status" value="1"/>
</dbReference>
<name>A0A8C7XNR9_9TELE</name>
<evidence type="ECO:0000256" key="3">
    <source>
        <dbReference type="PROSITE-ProRule" id="PRU00332"/>
    </source>
</evidence>
<dbReference type="InterPro" id="IPR006630">
    <property type="entry name" value="La_HTH"/>
</dbReference>
<evidence type="ECO:0000256" key="2">
    <source>
        <dbReference type="ARBA" id="ARBA00022884"/>
    </source>
</evidence>
<dbReference type="GeneTree" id="ENSGT00940000154409"/>
<organism evidence="6 7">
    <name type="scientific">Oryzias sinensis</name>
    <name type="common">Chinese medaka</name>
    <dbReference type="NCBI Taxonomy" id="183150"/>
    <lineage>
        <taxon>Eukaryota</taxon>
        <taxon>Metazoa</taxon>
        <taxon>Chordata</taxon>
        <taxon>Craniata</taxon>
        <taxon>Vertebrata</taxon>
        <taxon>Euteleostomi</taxon>
        <taxon>Actinopterygii</taxon>
        <taxon>Neopterygii</taxon>
        <taxon>Teleostei</taxon>
        <taxon>Neoteleostei</taxon>
        <taxon>Acanthomorphata</taxon>
        <taxon>Ovalentaria</taxon>
        <taxon>Atherinomorphae</taxon>
        <taxon>Beloniformes</taxon>
        <taxon>Adrianichthyidae</taxon>
        <taxon>Oryziinae</taxon>
        <taxon>Oryzias</taxon>
    </lineage>
</organism>
<keyword evidence="2 3" id="KW-0694">RNA-binding</keyword>
<evidence type="ECO:0000256" key="4">
    <source>
        <dbReference type="SAM" id="MobiDB-lite"/>
    </source>
</evidence>
<dbReference type="Gene3D" id="1.10.10.10">
    <property type="entry name" value="Winged helix-like DNA-binding domain superfamily/Winged helix DNA-binding domain"/>
    <property type="match status" value="1"/>
</dbReference>
<evidence type="ECO:0000256" key="1">
    <source>
        <dbReference type="ARBA" id="ARBA00022553"/>
    </source>
</evidence>
<keyword evidence="1" id="KW-0597">Phosphoprotein</keyword>
<dbReference type="Proteomes" id="UP000694383">
    <property type="component" value="Unplaced"/>
</dbReference>
<feature type="region of interest" description="Disordered" evidence="4">
    <location>
        <begin position="499"/>
        <end position="593"/>
    </location>
</feature>
<reference evidence="6" key="1">
    <citation type="submission" date="2025-08" db="UniProtKB">
        <authorList>
            <consortium name="Ensembl"/>
        </authorList>
    </citation>
    <scope>IDENTIFICATION</scope>
</reference>
<evidence type="ECO:0000313" key="7">
    <source>
        <dbReference type="Proteomes" id="UP000694383"/>
    </source>
</evidence>
<feature type="domain" description="HTH La-type RNA-binding" evidence="5">
    <location>
        <begin position="95"/>
        <end position="184"/>
    </location>
</feature>
<feature type="compositionally biased region" description="Polar residues" evidence="4">
    <location>
        <begin position="467"/>
        <end position="482"/>
    </location>
</feature>
<proteinExistence type="predicted"/>
<feature type="compositionally biased region" description="Polar residues" evidence="4">
    <location>
        <begin position="426"/>
        <end position="438"/>
    </location>
</feature>
<dbReference type="Ensembl" id="ENSOSIT00000016118.1">
    <property type="protein sequence ID" value="ENSOSIP00000015241.1"/>
    <property type="gene ID" value="ENSOSIG00000008536.1"/>
</dbReference>
<protein>
    <submittedName>
        <fullName evidence="6">La ribonucleoprotein 4Ab</fullName>
    </submittedName>
</protein>
<dbReference type="SMART" id="SM00715">
    <property type="entry name" value="LA"/>
    <property type="match status" value="1"/>
</dbReference>
<dbReference type="PANTHER" id="PTHR22792:SF48">
    <property type="entry name" value="LA-RELATED PROTEIN 4"/>
    <property type="match status" value="1"/>
</dbReference>
<dbReference type="AlphaFoldDB" id="A0A8C7XNR9"/>
<dbReference type="InterPro" id="IPR036390">
    <property type="entry name" value="WH_DNA-bd_sf"/>
</dbReference>
<dbReference type="PANTHER" id="PTHR22792">
    <property type="entry name" value="LUPUS LA PROTEIN-RELATED"/>
    <property type="match status" value="1"/>
</dbReference>
<dbReference type="Pfam" id="PF05383">
    <property type="entry name" value="La"/>
    <property type="match status" value="1"/>
</dbReference>
<dbReference type="Pfam" id="PF26088">
    <property type="entry name" value="RRM_LARP4"/>
    <property type="match status" value="1"/>
</dbReference>
<reference evidence="6" key="2">
    <citation type="submission" date="2025-09" db="UniProtKB">
        <authorList>
            <consortium name="Ensembl"/>
        </authorList>
    </citation>
    <scope>IDENTIFICATION</scope>
</reference>
<dbReference type="PROSITE" id="PS50961">
    <property type="entry name" value="HTH_LA"/>
    <property type="match status" value="1"/>
</dbReference>
<feature type="compositionally biased region" description="Pro residues" evidence="4">
    <location>
        <begin position="501"/>
        <end position="518"/>
    </location>
</feature>
<feature type="compositionally biased region" description="Polar residues" evidence="4">
    <location>
        <begin position="577"/>
        <end position="593"/>
    </location>
</feature>
<accession>A0A8C7XNR9</accession>
<dbReference type="GO" id="GO:0003730">
    <property type="term" value="F:mRNA 3'-UTR binding"/>
    <property type="evidence" value="ECO:0007669"/>
    <property type="project" value="TreeGrafter"/>
</dbReference>
<sequence length="593" mass="66146">MVITKEAGLNPNAKVWQGIPVQQNEIPVETEDCPWLQTCPPASDMTEGKGFYTEHVNITEDHSPEYDGDSPDTECVVFNSHGEPASDLDVSKEQPMTEENLRQALKCRLESCFSRENLSKDLYLISQMDSDQFVSIWTVACMEDIRALTSDMDLILDVLKASPMVQVDEAGKKVRPNHSRCVIILREIPETTPVQEVEALFQNENCPKVLRAEFAHNSNWYITFQSDLDAQQAFRYLREDVKIFQGKPIMARIKAVNTFFGKNGFHAMDSVMYQQQQQQQQQQPPPPQCDSPVFMQQMFNPQQQFPVYPVVSPSWNAAVVPHFEMPLAPFPNSGFMNTYSGADAYKANSSAVNGHRPSRSRYANLSVIHFHCKDPLVPVMEEKAPKFDFEASSFPPLPGSVVTVQEQSVAEVRLSDVVRGTKAPTKMTSHFPISTSPAEEQDSEPPVLTKENVSLQTVPPAAERVSDSSSQEVTSQKPNATPEQEPKKLSYAQVCQRLAKEPPPAQTPSPPPANPPCSQPLQELKVNTVEEGPLGDKRPHRKPSHSLRGAPARGGASALRRREQQKGFSHSKRFPPQQGSRLSGKEQNIPPTH</sequence>
<dbReference type="InterPro" id="IPR045180">
    <property type="entry name" value="La_dom_prot"/>
</dbReference>
<feature type="region of interest" description="Disordered" evidence="4">
    <location>
        <begin position="421"/>
        <end position="487"/>
    </location>
</feature>
<dbReference type="GO" id="GO:0010494">
    <property type="term" value="C:cytoplasmic stress granule"/>
    <property type="evidence" value="ECO:0007669"/>
    <property type="project" value="TreeGrafter"/>
</dbReference>
<keyword evidence="7" id="KW-1185">Reference proteome</keyword>
<dbReference type="GO" id="GO:0045727">
    <property type="term" value="P:positive regulation of translation"/>
    <property type="evidence" value="ECO:0007669"/>
    <property type="project" value="TreeGrafter"/>
</dbReference>
<evidence type="ECO:0000259" key="5">
    <source>
        <dbReference type="PROSITE" id="PS50961"/>
    </source>
</evidence>